<keyword evidence="2" id="KW-1133">Transmembrane helix</keyword>
<dbReference type="Proteomes" id="UP000266841">
    <property type="component" value="Unassembled WGS sequence"/>
</dbReference>
<evidence type="ECO:0000256" key="1">
    <source>
        <dbReference type="SAM" id="MobiDB-lite"/>
    </source>
</evidence>
<feature type="compositionally biased region" description="Basic and acidic residues" evidence="1">
    <location>
        <begin position="259"/>
        <end position="302"/>
    </location>
</feature>
<keyword evidence="2" id="KW-0812">Transmembrane</keyword>
<feature type="region of interest" description="Disordered" evidence="1">
    <location>
        <begin position="67"/>
        <end position="86"/>
    </location>
</feature>
<organism evidence="3 4">
    <name type="scientific">Thalassiosira oceanica</name>
    <name type="common">Marine diatom</name>
    <dbReference type="NCBI Taxonomy" id="159749"/>
    <lineage>
        <taxon>Eukaryota</taxon>
        <taxon>Sar</taxon>
        <taxon>Stramenopiles</taxon>
        <taxon>Ochrophyta</taxon>
        <taxon>Bacillariophyta</taxon>
        <taxon>Coscinodiscophyceae</taxon>
        <taxon>Thalassiosirophycidae</taxon>
        <taxon>Thalassiosirales</taxon>
        <taxon>Thalassiosiraceae</taxon>
        <taxon>Thalassiosira</taxon>
    </lineage>
</organism>
<evidence type="ECO:0000313" key="3">
    <source>
        <dbReference type="EMBL" id="EJK61982.1"/>
    </source>
</evidence>
<feature type="compositionally biased region" description="Acidic residues" evidence="1">
    <location>
        <begin position="102"/>
        <end position="114"/>
    </location>
</feature>
<gene>
    <name evidence="3" type="ORF">THAOC_17431</name>
</gene>
<keyword evidence="2" id="KW-0472">Membrane</keyword>
<comment type="caution">
    <text evidence="3">The sequence shown here is derived from an EMBL/GenBank/DDBJ whole genome shotgun (WGS) entry which is preliminary data.</text>
</comment>
<feature type="region of interest" description="Disordered" evidence="1">
    <location>
        <begin position="251"/>
        <end position="302"/>
    </location>
</feature>
<evidence type="ECO:0000313" key="4">
    <source>
        <dbReference type="Proteomes" id="UP000266841"/>
    </source>
</evidence>
<protein>
    <submittedName>
        <fullName evidence="3">Uncharacterized protein</fullName>
    </submittedName>
</protein>
<evidence type="ECO:0000256" key="2">
    <source>
        <dbReference type="SAM" id="Phobius"/>
    </source>
</evidence>
<dbReference type="EMBL" id="AGNL01019229">
    <property type="protein sequence ID" value="EJK61982.1"/>
    <property type="molecule type" value="Genomic_DNA"/>
</dbReference>
<accession>K0SUM3</accession>
<name>K0SUM3_THAOC</name>
<dbReference type="AlphaFoldDB" id="K0SUM3"/>
<reference evidence="3 4" key="1">
    <citation type="journal article" date="2012" name="Genome Biol.">
        <title>Genome and low-iron response of an oceanic diatom adapted to chronic iron limitation.</title>
        <authorList>
            <person name="Lommer M."/>
            <person name="Specht M."/>
            <person name="Roy A.S."/>
            <person name="Kraemer L."/>
            <person name="Andreson R."/>
            <person name="Gutowska M.A."/>
            <person name="Wolf J."/>
            <person name="Bergner S.V."/>
            <person name="Schilhabel M.B."/>
            <person name="Klostermeier U.C."/>
            <person name="Beiko R.G."/>
            <person name="Rosenstiel P."/>
            <person name="Hippler M."/>
            <person name="Laroche J."/>
        </authorList>
    </citation>
    <scope>NUCLEOTIDE SEQUENCE [LARGE SCALE GENOMIC DNA]</scope>
    <source>
        <strain evidence="3 4">CCMP1005</strain>
    </source>
</reference>
<feature type="transmembrane region" description="Helical" evidence="2">
    <location>
        <begin position="140"/>
        <end position="166"/>
    </location>
</feature>
<feature type="region of interest" description="Disordered" evidence="1">
    <location>
        <begin position="99"/>
        <end position="137"/>
    </location>
</feature>
<sequence length="302" mass="32695">MSWSTMRVRNGDGSSTVYKVHESLGGTAAEQFVLGGCDSYGPPSGHYGNPISPTSVMVPQEVFGSPCGHHHHPASPHSFGGPFGPHHQVGAASPNVIVVEGGTDDDGGGYDETAEQYRGAPVTTTPSKSKSRRRPKRPEWCSLTTNVCIMGGVFAGLAFVIGYMYLIEAIVNRTVPTHHDSPRYGHKEFPKKEDMPMIQIVKGGVVVESQQLRGSGEQILTHPYVYVVPDEATGNRPAAQVIEVGREVAVPVESQGGESRPEPKDKKRQEIKDPILTELNLLHRDYSPDPDAKSRHDVGENV</sequence>
<proteinExistence type="predicted"/>
<keyword evidence="4" id="KW-1185">Reference proteome</keyword>